<dbReference type="RefSeq" id="WP_275569039.1">
    <property type="nucleotide sequence ID" value="NZ_JARGYC010000066.1"/>
</dbReference>
<dbReference type="AlphaFoldDB" id="A0AAE3NVA1"/>
<proteinExistence type="predicted"/>
<sequence length="60" mass="7160">MRRRKISVDRIAQNAYWLWLQEGRPDGRDQSHWQAARTALERDRDARHGAPATFEARQTR</sequence>
<reference evidence="2" key="1">
    <citation type="submission" date="2023-03" db="EMBL/GenBank/DDBJ databases">
        <title>Multiphase analysis and comparison of six strains from genera Psychromarinibacter, Lutimaribacter, and Maritimibacter, including a novel species: Psychromarinibacter sediminicola sp. nov.</title>
        <authorList>
            <person name="Wang Y.-H."/>
            <person name="Ye M.-Q."/>
            <person name="Du Z.-J."/>
        </authorList>
    </citation>
    <scope>NUCLEOTIDE SEQUENCE</scope>
    <source>
        <strain evidence="2">C21-152</strain>
    </source>
</reference>
<dbReference type="EMBL" id="JARGYC010000066">
    <property type="protein sequence ID" value="MDF0602914.1"/>
    <property type="molecule type" value="Genomic_DNA"/>
</dbReference>
<comment type="caution">
    <text evidence="2">The sequence shown here is derived from an EMBL/GenBank/DDBJ whole genome shotgun (WGS) entry which is preliminary data.</text>
</comment>
<evidence type="ECO:0000313" key="2">
    <source>
        <dbReference type="EMBL" id="MDF0602914.1"/>
    </source>
</evidence>
<evidence type="ECO:0000313" key="3">
    <source>
        <dbReference type="Proteomes" id="UP001220964"/>
    </source>
</evidence>
<dbReference type="Proteomes" id="UP001220964">
    <property type="component" value="Unassembled WGS sequence"/>
</dbReference>
<organism evidence="2 3">
    <name type="scientific">Psychromarinibacter sediminicola</name>
    <dbReference type="NCBI Taxonomy" id="3033385"/>
    <lineage>
        <taxon>Bacteria</taxon>
        <taxon>Pseudomonadati</taxon>
        <taxon>Pseudomonadota</taxon>
        <taxon>Alphaproteobacteria</taxon>
        <taxon>Rhodobacterales</taxon>
        <taxon>Paracoccaceae</taxon>
        <taxon>Psychromarinibacter</taxon>
    </lineage>
</organism>
<dbReference type="Pfam" id="PF11154">
    <property type="entry name" value="DUF2934"/>
    <property type="match status" value="1"/>
</dbReference>
<protein>
    <submittedName>
        <fullName evidence="2">DUF2934 domain-containing protein</fullName>
    </submittedName>
</protein>
<feature type="region of interest" description="Disordered" evidence="1">
    <location>
        <begin position="24"/>
        <end position="60"/>
    </location>
</feature>
<name>A0AAE3NVA1_9RHOB</name>
<keyword evidence="3" id="KW-1185">Reference proteome</keyword>
<accession>A0AAE3NVA1</accession>
<evidence type="ECO:0000256" key="1">
    <source>
        <dbReference type="SAM" id="MobiDB-lite"/>
    </source>
</evidence>
<dbReference type="InterPro" id="IPR021327">
    <property type="entry name" value="DUF2934"/>
</dbReference>
<feature type="compositionally biased region" description="Basic and acidic residues" evidence="1">
    <location>
        <begin position="39"/>
        <end position="48"/>
    </location>
</feature>
<gene>
    <name evidence="2" type="ORF">P1J78_19400</name>
</gene>